<dbReference type="EMBL" id="JWZX01002795">
    <property type="protein sequence ID" value="KOO26829.1"/>
    <property type="molecule type" value="Genomic_DNA"/>
</dbReference>
<dbReference type="Gene3D" id="2.60.120.620">
    <property type="entry name" value="q2cbj1_9rhob like domain"/>
    <property type="match status" value="1"/>
</dbReference>
<evidence type="ECO:0000313" key="2">
    <source>
        <dbReference type="Proteomes" id="UP000037460"/>
    </source>
</evidence>
<dbReference type="GO" id="GO:0051213">
    <property type="term" value="F:dioxygenase activity"/>
    <property type="evidence" value="ECO:0007669"/>
    <property type="project" value="UniProtKB-KW"/>
</dbReference>
<accession>A0A0M0JJT0</accession>
<keyword evidence="1" id="KW-0223">Dioxygenase</keyword>
<dbReference type="Proteomes" id="UP000037460">
    <property type="component" value="Unassembled WGS sequence"/>
</dbReference>
<dbReference type="AlphaFoldDB" id="A0A0M0JJT0"/>
<protein>
    <submittedName>
        <fullName evidence="1">Phytanoyl-dioxygenase</fullName>
    </submittedName>
</protein>
<dbReference type="SUPFAM" id="SSF51197">
    <property type="entry name" value="Clavaminate synthase-like"/>
    <property type="match status" value="1"/>
</dbReference>
<gene>
    <name evidence="1" type="ORF">Ctob_005244</name>
</gene>
<organism evidence="1 2">
    <name type="scientific">Chrysochromulina tobinii</name>
    <dbReference type="NCBI Taxonomy" id="1460289"/>
    <lineage>
        <taxon>Eukaryota</taxon>
        <taxon>Haptista</taxon>
        <taxon>Haptophyta</taxon>
        <taxon>Prymnesiophyceae</taxon>
        <taxon>Prymnesiales</taxon>
        <taxon>Chrysochromulinaceae</taxon>
        <taxon>Chrysochromulina</taxon>
    </lineage>
</organism>
<name>A0A0M0JJT0_9EUKA</name>
<proteinExistence type="predicted"/>
<dbReference type="OrthoDB" id="192531at2759"/>
<keyword evidence="2" id="KW-1185">Reference proteome</keyword>
<reference evidence="2" key="1">
    <citation type="journal article" date="2015" name="PLoS Genet.">
        <title>Genome Sequence and Transcriptome Analyses of Chrysochromulina tobin: Metabolic Tools for Enhanced Algal Fitness in the Prominent Order Prymnesiales (Haptophyceae).</title>
        <authorList>
            <person name="Hovde B.T."/>
            <person name="Deodato C.R."/>
            <person name="Hunsperger H.M."/>
            <person name="Ryken S.A."/>
            <person name="Yost W."/>
            <person name="Jha R.K."/>
            <person name="Patterson J."/>
            <person name="Monnat R.J. Jr."/>
            <person name="Barlow S.B."/>
            <person name="Starkenburg S.R."/>
            <person name="Cattolico R.A."/>
        </authorList>
    </citation>
    <scope>NUCLEOTIDE SEQUENCE</scope>
    <source>
        <strain evidence="2">CCMP291</strain>
    </source>
</reference>
<sequence>MTILIVKSPPCSWLGAGRKVLIVDKYKHTHTFESPYPKEQKKQLNGVWSQLRVGLARDACDFVIEGSMLNGCIIYRDSEKVQWLESDHDKKDPETDIHMWGCLEHKEWAKEYVFNSDGTVSPKHNPQNVCLGVQKGNTGKIVFVPRNDTTRRLVLGGGDDLASYFEQMRADAAKAESDREAAKHTALSKLTSAFCTAFRNDGFCKLGGLVPLDIVLTARGEINRQLGDGSKTSDAFKAKTFASHPAILSLVRDSAVPAILAELLGGHEDWYRQRLDSGQLALRFPGDLCPPGSKLGTQGSISAAHFEGIRKGWHIDGCPSDFLPGVTDHFGTIHNFNVLIGVLLSDTFDKGTMAGELVCYPGSHIALSKYFERNRDVLEKLRVEGGEHLPRAQTDALFDHIRYAVYFRFGVLGDYVWISILLYTESRTGQGHAAH</sequence>
<evidence type="ECO:0000313" key="1">
    <source>
        <dbReference type="EMBL" id="KOO26829.1"/>
    </source>
</evidence>
<comment type="caution">
    <text evidence="1">The sequence shown here is derived from an EMBL/GenBank/DDBJ whole genome shotgun (WGS) entry which is preliminary data.</text>
</comment>
<keyword evidence="1" id="KW-0560">Oxidoreductase</keyword>